<evidence type="ECO:0000313" key="2">
    <source>
        <dbReference type="Proteomes" id="UP001328107"/>
    </source>
</evidence>
<proteinExistence type="predicted"/>
<keyword evidence="2" id="KW-1185">Reference proteome</keyword>
<dbReference type="AlphaFoldDB" id="A0AAN5DHE7"/>
<feature type="non-terminal residue" evidence="1">
    <location>
        <position position="1"/>
    </location>
</feature>
<sequence>RCVASSVSTANVFAPNAWPRSPGCDCLPAQPESLRGWRAKKSTVPCSSRRRKPWSGRDSCDCTSLTASAASATSRLSPRVSDEPETTSSYYCWRPSRQRVTEFSLPLSFPHRSMLSHFSVQLLLLFLAFPTRINCL</sequence>
<dbReference type="Proteomes" id="UP001328107">
    <property type="component" value="Unassembled WGS sequence"/>
</dbReference>
<name>A0AAN5DHE7_9BILA</name>
<reference evidence="2" key="1">
    <citation type="submission" date="2022-10" db="EMBL/GenBank/DDBJ databases">
        <title>Genome assembly of Pristionchus species.</title>
        <authorList>
            <person name="Yoshida K."/>
            <person name="Sommer R.J."/>
        </authorList>
    </citation>
    <scope>NUCLEOTIDE SEQUENCE [LARGE SCALE GENOMIC DNA]</scope>
    <source>
        <strain evidence="2">RS5460</strain>
    </source>
</reference>
<dbReference type="EMBL" id="BTRK01000006">
    <property type="protein sequence ID" value="GMR62582.1"/>
    <property type="molecule type" value="Genomic_DNA"/>
</dbReference>
<comment type="caution">
    <text evidence="1">The sequence shown here is derived from an EMBL/GenBank/DDBJ whole genome shotgun (WGS) entry which is preliminary data.</text>
</comment>
<organism evidence="1 2">
    <name type="scientific">Pristionchus mayeri</name>
    <dbReference type="NCBI Taxonomy" id="1317129"/>
    <lineage>
        <taxon>Eukaryota</taxon>
        <taxon>Metazoa</taxon>
        <taxon>Ecdysozoa</taxon>
        <taxon>Nematoda</taxon>
        <taxon>Chromadorea</taxon>
        <taxon>Rhabditida</taxon>
        <taxon>Rhabditina</taxon>
        <taxon>Diplogasteromorpha</taxon>
        <taxon>Diplogasteroidea</taxon>
        <taxon>Neodiplogasteridae</taxon>
        <taxon>Pristionchus</taxon>
    </lineage>
</organism>
<gene>
    <name evidence="1" type="ORF">PMAYCL1PPCAC_32777</name>
</gene>
<accession>A0AAN5DHE7</accession>
<evidence type="ECO:0000313" key="1">
    <source>
        <dbReference type="EMBL" id="GMR62582.1"/>
    </source>
</evidence>
<protein>
    <submittedName>
        <fullName evidence="1">Uncharacterized protein</fullName>
    </submittedName>
</protein>